<dbReference type="InterPro" id="IPR011010">
    <property type="entry name" value="DNA_brk_join_enz"/>
</dbReference>
<evidence type="ECO:0000259" key="3">
    <source>
        <dbReference type="PROSITE" id="PS51900"/>
    </source>
</evidence>
<name>A0A3D8PIY1_9BACI</name>
<dbReference type="GO" id="GO:0015074">
    <property type="term" value="P:DNA integration"/>
    <property type="evidence" value="ECO:0007669"/>
    <property type="project" value="InterPro"/>
</dbReference>
<feature type="domain" description="Core-binding (CB)" evidence="3">
    <location>
        <begin position="1"/>
        <end position="82"/>
    </location>
</feature>
<sequence>MLLSDAAKSYEADKKIEGFSAQTLNAYRIQAKLLIDYFGNININKITTLQLKNYLAESSNSLKLSSLSHRIRFLRSLFGWLHEEDIIELNPASKTKKPRVGNGFRNSLLKEKSNI</sequence>
<dbReference type="Gene3D" id="1.10.150.130">
    <property type="match status" value="1"/>
</dbReference>
<comment type="caution">
    <text evidence="4">The sequence shown here is derived from an EMBL/GenBank/DDBJ whole genome shotgun (WGS) entry which is preliminary data.</text>
</comment>
<evidence type="ECO:0000313" key="4">
    <source>
        <dbReference type="EMBL" id="RDW15145.1"/>
    </source>
</evidence>
<evidence type="ECO:0000313" key="5">
    <source>
        <dbReference type="Proteomes" id="UP000256520"/>
    </source>
</evidence>
<dbReference type="InterPro" id="IPR010998">
    <property type="entry name" value="Integrase_recombinase_N"/>
</dbReference>
<evidence type="ECO:0000256" key="1">
    <source>
        <dbReference type="ARBA" id="ARBA00023125"/>
    </source>
</evidence>
<dbReference type="AlphaFoldDB" id="A0A3D8PIY1"/>
<dbReference type="OrthoDB" id="9801717at2"/>
<dbReference type="InterPro" id="IPR004107">
    <property type="entry name" value="Integrase_SAM-like_N"/>
</dbReference>
<evidence type="ECO:0000256" key="2">
    <source>
        <dbReference type="PROSITE-ProRule" id="PRU01248"/>
    </source>
</evidence>
<protein>
    <recommendedName>
        <fullName evidence="3">Core-binding (CB) domain-containing protein</fullName>
    </recommendedName>
</protein>
<reference evidence="5" key="1">
    <citation type="submission" date="2017-11" db="EMBL/GenBank/DDBJ databases">
        <authorList>
            <person name="Zhu W."/>
        </authorList>
    </citation>
    <scope>NUCLEOTIDE SEQUENCE [LARGE SCALE GENOMIC DNA]</scope>
    <source>
        <strain evidence="5">CAU 1051</strain>
    </source>
</reference>
<keyword evidence="5" id="KW-1185">Reference proteome</keyword>
<dbReference type="SUPFAM" id="SSF56349">
    <property type="entry name" value="DNA breaking-rejoining enzymes"/>
    <property type="match status" value="1"/>
</dbReference>
<accession>A0A3D8PIY1</accession>
<gene>
    <name evidence="4" type="ORF">CWR45_18455</name>
</gene>
<dbReference type="PROSITE" id="PS51900">
    <property type="entry name" value="CB"/>
    <property type="match status" value="1"/>
</dbReference>
<organism evidence="4 5">
    <name type="scientific">Oceanobacillus chungangensis</name>
    <dbReference type="NCBI Taxonomy" id="1229152"/>
    <lineage>
        <taxon>Bacteria</taxon>
        <taxon>Bacillati</taxon>
        <taxon>Bacillota</taxon>
        <taxon>Bacilli</taxon>
        <taxon>Bacillales</taxon>
        <taxon>Bacillaceae</taxon>
        <taxon>Oceanobacillus</taxon>
    </lineage>
</organism>
<keyword evidence="1 2" id="KW-0238">DNA-binding</keyword>
<dbReference type="Pfam" id="PF14659">
    <property type="entry name" value="Phage_int_SAM_3"/>
    <property type="match status" value="1"/>
</dbReference>
<dbReference type="InterPro" id="IPR044068">
    <property type="entry name" value="CB"/>
</dbReference>
<dbReference type="GO" id="GO:0003677">
    <property type="term" value="F:DNA binding"/>
    <property type="evidence" value="ECO:0007669"/>
    <property type="project" value="UniProtKB-UniRule"/>
</dbReference>
<dbReference type="Proteomes" id="UP000256520">
    <property type="component" value="Unassembled WGS sequence"/>
</dbReference>
<proteinExistence type="predicted"/>
<dbReference type="EMBL" id="PIOD01000026">
    <property type="protein sequence ID" value="RDW15145.1"/>
    <property type="molecule type" value="Genomic_DNA"/>
</dbReference>